<protein>
    <submittedName>
        <fullName evidence="2">Thioredoxin domain-containing protein</fullName>
    </submittedName>
</protein>
<reference evidence="4" key="2">
    <citation type="submission" date="2018-04" db="EMBL/GenBank/DDBJ databases">
        <title>Complete genome sequence of Sulfodiicoccus acidiphilus strain HS-1.</title>
        <authorList>
            <person name="Sakai H.D."/>
            <person name="Kurosawa N."/>
        </authorList>
    </citation>
    <scope>NUCLEOTIDE SEQUENCE [LARGE SCALE GENOMIC DNA]</scope>
    <source>
        <strain evidence="4">HS-1</strain>
    </source>
</reference>
<reference evidence="3" key="1">
    <citation type="journal article" date="2014" name="Int. J. Syst. Evol. Microbiol.">
        <title>Complete genome sequence of Corynebacterium casei LMG S-19264T (=DSM 44701T), isolated from a smear-ripened cheese.</title>
        <authorList>
            <consortium name="US DOE Joint Genome Institute (JGI-PGF)"/>
            <person name="Walter F."/>
            <person name="Albersmeier A."/>
            <person name="Kalinowski J."/>
            <person name="Ruckert C."/>
        </authorList>
    </citation>
    <scope>NUCLEOTIDE SEQUENCE</scope>
    <source>
        <strain evidence="3">JCM 31740</strain>
    </source>
</reference>
<sequence>MNRLANATSTYLRESADQPVDWHTWSEEAFRKAKEEDKPILVDVGASWCHWCHVMDQQNYSDPEVARILNEYFIPIKVDRDEMPDVDRKLQQAVSAMTGEGGWPLTAFLTPEGKVFFGGTYFPPEDMYGKVGFKRLLWQIVKIWKEEREKLNVAANTVVRFLAESREVEELEPTPEVVDQVINFIISNFDLEEGGLGNGMKFPHPTVDELLLSQWFRTRDNSYRKLVSFTLTKMYFGGIFDQVGGGFHRYSVDREWWVPHFEKLGVDNAELLLDYFSAYLETKDPEFLDCISMTSSFLLRDMKVEGGFANSLDADSEGVEGKYYTWTEGELQEALGDDFQLGIWLFSFRASPEVEGRKVLKRSASLYELTRRLSTDQFEAQKKLSELRERLRKYREESRKKPNVDDNLYTYTNSRIGEALLLTSVILGQGAREALGVIDKLNSAGRRLGGGEPLMEDYAASASALLSAYEVTGRINYLDSALRVWDRLFSFKTSQGFVDSARSDEVTMADTPNESPNSIALKTWIKLWIGGKVEFDPSIAKVITSRILTNPPFYAGVAGSLDAILRGAAHVVVIDEGDSKADSLHRSALSIYHPLKLVERVTPDRKDELPPPLRAMLSYGTGSRAYVCVGNTCSLPVYEAEKVRTLLSH</sequence>
<keyword evidence="4" id="KW-1185">Reference proteome</keyword>
<reference evidence="3" key="4">
    <citation type="submission" date="2020-09" db="EMBL/GenBank/DDBJ databases">
        <authorList>
            <person name="Sun Q."/>
            <person name="Ohkuma M."/>
        </authorList>
    </citation>
    <scope>NUCLEOTIDE SEQUENCE</scope>
    <source>
        <strain evidence="3">JCM 31740</strain>
    </source>
</reference>
<evidence type="ECO:0000313" key="2">
    <source>
        <dbReference type="EMBL" id="BBD73891.1"/>
    </source>
</evidence>
<evidence type="ECO:0000313" key="3">
    <source>
        <dbReference type="EMBL" id="GGT96061.1"/>
    </source>
</evidence>
<evidence type="ECO:0000313" key="4">
    <source>
        <dbReference type="Proteomes" id="UP000276741"/>
    </source>
</evidence>
<accession>A0A348B6T9</accession>
<dbReference type="EMBL" id="AP018553">
    <property type="protein sequence ID" value="BBD73891.1"/>
    <property type="molecule type" value="Genomic_DNA"/>
</dbReference>
<dbReference type="InterPro" id="IPR008928">
    <property type="entry name" value="6-hairpin_glycosidase_sf"/>
</dbReference>
<name>A0A348B6T9_9CREN</name>
<reference evidence="2" key="3">
    <citation type="journal article" date="2019" name="BMC Res. Notes">
        <title>Complete genome sequence of the Sulfodiicoccus acidiphilus strain HS-1T, the first crenarchaeon that lacks polB3, isolated from an acidic hot spring in Ohwaku-dani, Hakone, Japan.</title>
        <authorList>
            <person name="Sakai H.D."/>
            <person name="Kurosawa N."/>
        </authorList>
    </citation>
    <scope>NUCLEOTIDE SEQUENCE</scope>
    <source>
        <strain evidence="2">HS-1</strain>
    </source>
</reference>
<dbReference type="KEGG" id="sacd:HS1genome_2280"/>
<dbReference type="Proteomes" id="UP000276741">
    <property type="component" value="Chromosome"/>
</dbReference>
<dbReference type="Pfam" id="PF03190">
    <property type="entry name" value="Thioredox_DsbH"/>
    <property type="match status" value="1"/>
</dbReference>
<dbReference type="Proteomes" id="UP000616143">
    <property type="component" value="Unassembled WGS sequence"/>
</dbReference>
<proteinExistence type="predicted"/>
<dbReference type="SUPFAM" id="SSF48208">
    <property type="entry name" value="Six-hairpin glycosidases"/>
    <property type="match status" value="1"/>
</dbReference>
<dbReference type="GO" id="GO:0005975">
    <property type="term" value="P:carbohydrate metabolic process"/>
    <property type="evidence" value="ECO:0007669"/>
    <property type="project" value="InterPro"/>
</dbReference>
<dbReference type="SUPFAM" id="SSF52833">
    <property type="entry name" value="Thioredoxin-like"/>
    <property type="match status" value="1"/>
</dbReference>
<dbReference type="PANTHER" id="PTHR42899">
    <property type="entry name" value="SPERMATOGENESIS-ASSOCIATED PROTEIN 20"/>
    <property type="match status" value="1"/>
</dbReference>
<organism evidence="2 4">
    <name type="scientific">Sulfodiicoccus acidiphilus</name>
    <dbReference type="NCBI Taxonomy" id="1670455"/>
    <lineage>
        <taxon>Archaea</taxon>
        <taxon>Thermoproteota</taxon>
        <taxon>Thermoprotei</taxon>
        <taxon>Sulfolobales</taxon>
        <taxon>Sulfolobaceae</taxon>
        <taxon>Sulfodiicoccus</taxon>
    </lineage>
</organism>
<evidence type="ECO:0000259" key="1">
    <source>
        <dbReference type="Pfam" id="PF03190"/>
    </source>
</evidence>
<feature type="domain" description="Spermatogenesis-associated protein 20-like TRX" evidence="1">
    <location>
        <begin position="1"/>
        <end position="162"/>
    </location>
</feature>
<dbReference type="InterPro" id="IPR036249">
    <property type="entry name" value="Thioredoxin-like_sf"/>
</dbReference>
<dbReference type="CDD" id="cd02955">
    <property type="entry name" value="SSP411"/>
    <property type="match status" value="1"/>
</dbReference>
<dbReference type="AlphaFoldDB" id="A0A348B6T9"/>
<dbReference type="Gene3D" id="3.40.30.10">
    <property type="entry name" value="Glutaredoxin"/>
    <property type="match status" value="1"/>
</dbReference>
<gene>
    <name evidence="3" type="ORF">GCM10007116_11970</name>
    <name evidence="2" type="ORF">HS1genome_2280</name>
</gene>
<dbReference type="PANTHER" id="PTHR42899:SF1">
    <property type="entry name" value="SPERMATOGENESIS-ASSOCIATED PROTEIN 20"/>
    <property type="match status" value="1"/>
</dbReference>
<dbReference type="InterPro" id="IPR024705">
    <property type="entry name" value="Ssp411"/>
</dbReference>
<dbReference type="PIRSF" id="PIRSF006402">
    <property type="entry name" value="UCP006402_thioredoxin"/>
    <property type="match status" value="1"/>
</dbReference>
<dbReference type="EMBL" id="BMQS01000010">
    <property type="protein sequence ID" value="GGT96061.1"/>
    <property type="molecule type" value="Genomic_DNA"/>
</dbReference>
<dbReference type="InterPro" id="IPR004879">
    <property type="entry name" value="Ssp411-like_TRX"/>
</dbReference>